<evidence type="ECO:0000259" key="5">
    <source>
        <dbReference type="SMART" id="SM00986"/>
    </source>
</evidence>
<feature type="domain" description="Uracil-DNA glycosylase-like" evidence="5">
    <location>
        <begin position="140"/>
        <end position="330"/>
    </location>
</feature>
<dbReference type="SMART" id="SM00986">
    <property type="entry name" value="UDG"/>
    <property type="match status" value="1"/>
</dbReference>
<keyword evidence="1" id="KW-0227">DNA damage</keyword>
<reference evidence="6" key="1">
    <citation type="journal article" date="2020" name="Phytopathology">
        <title>Genome sequence of the chestnut blight fungus Cryphonectria parasitica EP155: A fundamental resource for an archetypical invasive plant pathogen.</title>
        <authorList>
            <person name="Crouch J.A."/>
            <person name="Dawe A."/>
            <person name="Aerts A."/>
            <person name="Barry K."/>
            <person name="Churchill A.C.L."/>
            <person name="Grimwood J."/>
            <person name="Hillman B."/>
            <person name="Milgroom M.G."/>
            <person name="Pangilinan J."/>
            <person name="Smith M."/>
            <person name="Salamov A."/>
            <person name="Schmutz J."/>
            <person name="Yadav J."/>
            <person name="Grigoriev I.V."/>
            <person name="Nuss D."/>
        </authorList>
    </citation>
    <scope>NUCLEOTIDE SEQUENCE</scope>
    <source>
        <strain evidence="6">EP155</strain>
    </source>
</reference>
<keyword evidence="3" id="KW-0234">DNA repair</keyword>
<evidence type="ECO:0000256" key="4">
    <source>
        <dbReference type="SAM" id="MobiDB-lite"/>
    </source>
</evidence>
<dbReference type="SMART" id="SM00987">
    <property type="entry name" value="UreE_C"/>
    <property type="match status" value="1"/>
</dbReference>
<feature type="region of interest" description="Disordered" evidence="4">
    <location>
        <begin position="66"/>
        <end position="126"/>
    </location>
</feature>
<gene>
    <name evidence="6" type="ORF">M406DRAFT_330943</name>
</gene>
<evidence type="ECO:0000256" key="1">
    <source>
        <dbReference type="ARBA" id="ARBA00022763"/>
    </source>
</evidence>
<dbReference type="InterPro" id="IPR005122">
    <property type="entry name" value="Uracil-DNA_glycosylase-like"/>
</dbReference>
<sequence>MAEEAPDSEAHGRASSPLSSFRGRLDMDAFKFETGESPQEISTAVRRSKRLSSSITMSLTAATTFPAAQPGATKNGKKRKADALADATPLGGNTFPTLPDGSTETASSTPPAPSATKKKRNRPKAGYAPPSVYAHLPYLPDALAPNLLVLFCGLNPGVRTAQTGHAYNHPSNRFWKLMYSSGVLPVPCTAEEDRTLPERFSLGLTNIVARPSRNGAELSKAEMDQGVSILEDKVRRWRPEVVCVVGKSIWESVWRVRHGGRSIKKDEFRYGWQDEGENMGVGDVTADEKMDGVVYQDDWNGARVFVATSTSGLAATLRPEEKEKIWRELGAWVEQRRAERDAPP</sequence>
<feature type="region of interest" description="Disordered" evidence="4">
    <location>
        <begin position="1"/>
        <end position="52"/>
    </location>
</feature>
<dbReference type="PANTHER" id="PTHR12159">
    <property type="entry name" value="G/T AND G/U MISMATCH-SPECIFIC DNA GLYCOSYLASE"/>
    <property type="match status" value="1"/>
</dbReference>
<dbReference type="RefSeq" id="XP_040775573.1">
    <property type="nucleotide sequence ID" value="XM_040920578.1"/>
</dbReference>
<proteinExistence type="predicted"/>
<dbReference type="Pfam" id="PF03167">
    <property type="entry name" value="UDG"/>
    <property type="match status" value="1"/>
</dbReference>
<dbReference type="CDD" id="cd10028">
    <property type="entry name" value="UDG-F2_TDG_MUG"/>
    <property type="match status" value="1"/>
</dbReference>
<dbReference type="GO" id="GO:0006285">
    <property type="term" value="P:base-excision repair, AP site formation"/>
    <property type="evidence" value="ECO:0007669"/>
    <property type="project" value="InterPro"/>
</dbReference>
<dbReference type="GeneID" id="63837707"/>
<dbReference type="PANTHER" id="PTHR12159:SF9">
    <property type="entry name" value="G_T MISMATCH-SPECIFIC THYMINE DNA GLYCOSYLASE"/>
    <property type="match status" value="1"/>
</dbReference>
<evidence type="ECO:0000313" key="6">
    <source>
        <dbReference type="EMBL" id="KAF3764612.1"/>
    </source>
</evidence>
<dbReference type="OrthoDB" id="565731at2759"/>
<organism evidence="6 7">
    <name type="scientific">Cryphonectria parasitica (strain ATCC 38755 / EP155)</name>
    <dbReference type="NCBI Taxonomy" id="660469"/>
    <lineage>
        <taxon>Eukaryota</taxon>
        <taxon>Fungi</taxon>
        <taxon>Dikarya</taxon>
        <taxon>Ascomycota</taxon>
        <taxon>Pezizomycotina</taxon>
        <taxon>Sordariomycetes</taxon>
        <taxon>Sordariomycetidae</taxon>
        <taxon>Diaporthales</taxon>
        <taxon>Cryphonectriaceae</taxon>
        <taxon>Cryphonectria-Endothia species complex</taxon>
        <taxon>Cryphonectria</taxon>
    </lineage>
</organism>
<feature type="compositionally biased region" description="Basic and acidic residues" evidence="4">
    <location>
        <begin position="23"/>
        <end position="34"/>
    </location>
</feature>
<keyword evidence="7" id="KW-1185">Reference proteome</keyword>
<dbReference type="GO" id="GO:0004844">
    <property type="term" value="F:uracil DNA N-glycosylase activity"/>
    <property type="evidence" value="ECO:0007669"/>
    <property type="project" value="TreeGrafter"/>
</dbReference>
<dbReference type="InterPro" id="IPR036895">
    <property type="entry name" value="Uracil-DNA_glycosylase-like_sf"/>
</dbReference>
<comment type="caution">
    <text evidence="6">The sequence shown here is derived from an EMBL/GenBank/DDBJ whole genome shotgun (WGS) entry which is preliminary data.</text>
</comment>
<dbReference type="EMBL" id="MU032348">
    <property type="protein sequence ID" value="KAF3764612.1"/>
    <property type="molecule type" value="Genomic_DNA"/>
</dbReference>
<evidence type="ECO:0000256" key="2">
    <source>
        <dbReference type="ARBA" id="ARBA00022801"/>
    </source>
</evidence>
<keyword evidence="2" id="KW-0378">Hydrolase</keyword>
<dbReference type="Gene3D" id="3.40.470.10">
    <property type="entry name" value="Uracil-DNA glycosylase-like domain"/>
    <property type="match status" value="1"/>
</dbReference>
<protein>
    <submittedName>
        <fullName evidence="6">DNA glycosylase</fullName>
    </submittedName>
</protein>
<name>A0A9P5CNR8_CRYP1</name>
<dbReference type="FunFam" id="3.40.470.10:FF:000010">
    <property type="entry name" value="G/U mismatch-specific DNA glycosylase"/>
    <property type="match status" value="1"/>
</dbReference>
<dbReference type="InterPro" id="IPR015637">
    <property type="entry name" value="MUG/TDG"/>
</dbReference>
<feature type="compositionally biased region" description="Polar residues" evidence="4">
    <location>
        <begin position="94"/>
        <end position="104"/>
    </location>
</feature>
<accession>A0A9P5CNR8</accession>
<evidence type="ECO:0000313" key="7">
    <source>
        <dbReference type="Proteomes" id="UP000803844"/>
    </source>
</evidence>
<evidence type="ECO:0000256" key="3">
    <source>
        <dbReference type="ARBA" id="ARBA00023204"/>
    </source>
</evidence>
<dbReference type="GO" id="GO:0008263">
    <property type="term" value="F:pyrimidine-specific mismatch base pair DNA N-glycosylase activity"/>
    <property type="evidence" value="ECO:0007669"/>
    <property type="project" value="TreeGrafter"/>
</dbReference>
<dbReference type="Proteomes" id="UP000803844">
    <property type="component" value="Unassembled WGS sequence"/>
</dbReference>
<dbReference type="AlphaFoldDB" id="A0A9P5CNR8"/>
<dbReference type="SUPFAM" id="SSF52141">
    <property type="entry name" value="Uracil-DNA glycosylase-like"/>
    <property type="match status" value="1"/>
</dbReference>